<evidence type="ECO:0000256" key="2">
    <source>
        <dbReference type="ARBA" id="ARBA00022741"/>
    </source>
</evidence>
<keyword evidence="7 8" id="KW-0804">Transcription</keyword>
<dbReference type="GO" id="GO:0045892">
    <property type="term" value="P:negative regulation of DNA-templated transcription"/>
    <property type="evidence" value="ECO:0007669"/>
    <property type="project" value="UniProtKB-UniRule"/>
</dbReference>
<organism evidence="10 11">
    <name type="scientific">Oribacterium parvum ACB1</name>
    <dbReference type="NCBI Taxonomy" id="796943"/>
    <lineage>
        <taxon>Bacteria</taxon>
        <taxon>Bacillati</taxon>
        <taxon>Bacillota</taxon>
        <taxon>Clostridia</taxon>
        <taxon>Lachnospirales</taxon>
        <taxon>Lachnospiraceae</taxon>
        <taxon>Oribacterium</taxon>
    </lineage>
</organism>
<feature type="domain" description="ATP-cone" evidence="9">
    <location>
        <begin position="49"/>
        <end position="139"/>
    </location>
</feature>
<reference evidence="10" key="2">
    <citation type="submission" date="2013-03" db="EMBL/GenBank/DDBJ databases">
        <title>The Genome Sequence of Oribacterium sp. ACB1.</title>
        <authorList>
            <consortium name="The Broad Institute Genomics Platform"/>
            <consortium name="The Broad Institute Genome Sequencing Center for Infectious Disease"/>
            <person name="Earl A."/>
            <person name="Ward D."/>
            <person name="Feldgarden M."/>
            <person name="Gevers D."/>
            <person name="Sizova M."/>
            <person name="Hazen A."/>
            <person name="Epstein S."/>
            <person name="Walker B."/>
            <person name="Young S."/>
            <person name="Zeng Q."/>
            <person name="Gargeya S."/>
            <person name="Fitzgerald M."/>
            <person name="Haas B."/>
            <person name="Abouelleil A."/>
            <person name="Allen A.W."/>
            <person name="Alvarado L."/>
            <person name="Arachchi H.M."/>
            <person name="Berlin A.M."/>
            <person name="Chapman S.B."/>
            <person name="Gainer-Dewar J."/>
            <person name="Goldberg J."/>
            <person name="Griggs A."/>
            <person name="Gujja S."/>
            <person name="Hansen M."/>
            <person name="Howarth C."/>
            <person name="Imamovic A."/>
            <person name="Ireland A."/>
            <person name="Larimer J."/>
            <person name="McCowan C."/>
            <person name="Murphy C."/>
            <person name="Pearson M."/>
            <person name="Poon T.W."/>
            <person name="Priest M."/>
            <person name="Roberts A."/>
            <person name="Saif S."/>
            <person name="Shea T."/>
            <person name="Sisk P."/>
            <person name="Sykes S."/>
            <person name="Wortman J."/>
            <person name="Nusbaum C."/>
            <person name="Birren B."/>
        </authorList>
    </citation>
    <scope>NUCLEOTIDE SEQUENCE [LARGE SCALE GENOMIC DNA]</scope>
    <source>
        <strain evidence="10">ACB1</strain>
    </source>
</reference>
<dbReference type="AlphaFoldDB" id="G9WLB8"/>
<accession>G9WLB8</accession>
<dbReference type="GO" id="GO:0005524">
    <property type="term" value="F:ATP binding"/>
    <property type="evidence" value="ECO:0007669"/>
    <property type="project" value="UniProtKB-UniRule"/>
</dbReference>
<dbReference type="Pfam" id="PF22811">
    <property type="entry name" value="Zn_ribbon_NrdR"/>
    <property type="match status" value="1"/>
</dbReference>
<dbReference type="Proteomes" id="UP000018461">
    <property type="component" value="Unassembled WGS sequence"/>
</dbReference>
<reference evidence="10" key="1">
    <citation type="submission" date="2011-08" db="EMBL/GenBank/DDBJ databases">
        <authorList>
            <consortium name="The Broad Institute Genome Sequencing Platform"/>
            <person name="Earl A."/>
            <person name="Ward D."/>
            <person name="Feldgarden M."/>
            <person name="Gevers D."/>
            <person name="Sizova M."/>
            <person name="Hazen A."/>
            <person name="Epstein S."/>
            <person name="Young S.K."/>
            <person name="Zeng Q."/>
            <person name="Gargeya S."/>
            <person name="Fitzgerald M."/>
            <person name="Haas B."/>
            <person name="Abouelleil A."/>
            <person name="Alvarado L."/>
            <person name="Arachchi H.M."/>
            <person name="Berlin A."/>
            <person name="Brown A."/>
            <person name="Chapman S.B."/>
            <person name="Chen Z."/>
            <person name="Dunbar C."/>
            <person name="Freedman E."/>
            <person name="Gearin G."/>
            <person name="Gellesch M."/>
            <person name="Goldberg J."/>
            <person name="Griggs A."/>
            <person name="Gujja S."/>
            <person name="Heiman D."/>
            <person name="Howarth C."/>
            <person name="Larson L."/>
            <person name="Lui A."/>
            <person name="MacDonald P.J.P."/>
            <person name="Montmayeur A."/>
            <person name="Murphy C."/>
            <person name="Neiman D."/>
            <person name="Pearson M."/>
            <person name="Priest M."/>
            <person name="Roberts A."/>
            <person name="Saif S."/>
            <person name="Shea T."/>
            <person name="Shenoy N."/>
            <person name="Sisk P."/>
            <person name="Stolte C."/>
            <person name="Sykes S."/>
            <person name="Wortman J."/>
            <person name="Nusbaum C."/>
            <person name="Birren B."/>
        </authorList>
    </citation>
    <scope>NUCLEOTIDE SEQUENCE</scope>
    <source>
        <strain evidence="10">ACB1</strain>
    </source>
</reference>
<evidence type="ECO:0000259" key="9">
    <source>
        <dbReference type="PROSITE" id="PS51161"/>
    </source>
</evidence>
<dbReference type="GO" id="GO:0008270">
    <property type="term" value="F:zinc ion binding"/>
    <property type="evidence" value="ECO:0007669"/>
    <property type="project" value="UniProtKB-UniRule"/>
</dbReference>
<evidence type="ECO:0000256" key="1">
    <source>
        <dbReference type="ARBA" id="ARBA00022491"/>
    </source>
</evidence>
<dbReference type="NCBIfam" id="TIGR00244">
    <property type="entry name" value="transcriptional regulator NrdR"/>
    <property type="match status" value="1"/>
</dbReference>
<protein>
    <recommendedName>
        <fullName evidence="8">Transcriptional repressor NrdR</fullName>
    </recommendedName>
</protein>
<dbReference type="InterPro" id="IPR055173">
    <property type="entry name" value="NrdR-like_N"/>
</dbReference>
<comment type="similarity">
    <text evidence="8">Belongs to the NrdR family.</text>
</comment>
<keyword evidence="4 8" id="KW-0067">ATP-binding</keyword>
<dbReference type="GO" id="GO:0003677">
    <property type="term" value="F:DNA binding"/>
    <property type="evidence" value="ECO:0007669"/>
    <property type="project" value="UniProtKB-KW"/>
</dbReference>
<dbReference type="InterPro" id="IPR003796">
    <property type="entry name" value="RNR_NrdR-like"/>
</dbReference>
<keyword evidence="11" id="KW-1185">Reference proteome</keyword>
<evidence type="ECO:0000256" key="5">
    <source>
        <dbReference type="ARBA" id="ARBA00023015"/>
    </source>
</evidence>
<sequence length="158" mass="18271">MKCPFCNAEDTRVIDSRPADENTAIRRRRQCEVCGKRFTTFEKTETLPFMVVKKDQSRVPYDRAKLEGGVLRSCHKRPISPQQIAELVDDIENHIFKHDSKEVSTEEIGEMVMERLKSLDQVAYVRFASVYREFKDINTFMEEIGKLLKTHGKGEGKG</sequence>
<comment type="cofactor">
    <cofactor evidence="8">
        <name>Zn(2+)</name>
        <dbReference type="ChEBI" id="CHEBI:29105"/>
    </cofactor>
    <text evidence="8">Binds 1 zinc ion.</text>
</comment>
<evidence type="ECO:0000256" key="6">
    <source>
        <dbReference type="ARBA" id="ARBA00023125"/>
    </source>
</evidence>
<proteinExistence type="inferred from homology"/>
<name>G9WLB8_9FIRM</name>
<keyword evidence="1 8" id="KW-0678">Repressor</keyword>
<dbReference type="RefSeq" id="WP_009534001.1">
    <property type="nucleotide sequence ID" value="NZ_KE148312.1"/>
</dbReference>
<evidence type="ECO:0000256" key="7">
    <source>
        <dbReference type="ARBA" id="ARBA00023163"/>
    </source>
</evidence>
<keyword evidence="5 8" id="KW-0805">Transcription regulation</keyword>
<keyword evidence="8" id="KW-0863">Zinc-finger</keyword>
<dbReference type="PROSITE" id="PS51161">
    <property type="entry name" value="ATP_CONE"/>
    <property type="match status" value="1"/>
</dbReference>
<dbReference type="HOGENOM" id="CLU_108412_0_0_9"/>
<comment type="function">
    <text evidence="8">Negatively regulates transcription of bacterial ribonucleotide reductase nrd genes and operons by binding to NrdR-boxes.</text>
</comment>
<dbReference type="HAMAP" id="MF_00440">
    <property type="entry name" value="NrdR"/>
    <property type="match status" value="1"/>
</dbReference>
<dbReference type="STRING" id="796943.HMPREF9625_00127"/>
<gene>
    <name evidence="8" type="primary">nrdR</name>
    <name evidence="10" type="ORF">HMPREF9625_00127</name>
</gene>
<dbReference type="EMBL" id="AFZC02000003">
    <property type="protein sequence ID" value="EHL12573.1"/>
    <property type="molecule type" value="Genomic_DNA"/>
</dbReference>
<keyword evidence="3 8" id="KW-0862">Zinc</keyword>
<dbReference type="PATRIC" id="fig|796943.3.peg.506"/>
<evidence type="ECO:0000313" key="10">
    <source>
        <dbReference type="EMBL" id="EHL12573.1"/>
    </source>
</evidence>
<evidence type="ECO:0000313" key="11">
    <source>
        <dbReference type="Proteomes" id="UP000018461"/>
    </source>
</evidence>
<evidence type="ECO:0000256" key="4">
    <source>
        <dbReference type="ARBA" id="ARBA00022840"/>
    </source>
</evidence>
<keyword evidence="2 8" id="KW-0547">Nucleotide-binding</keyword>
<keyword evidence="8" id="KW-0479">Metal-binding</keyword>
<dbReference type="PANTHER" id="PTHR30455:SF2">
    <property type="entry name" value="TRANSCRIPTIONAL REPRESSOR NRDR"/>
    <property type="match status" value="1"/>
</dbReference>
<comment type="caution">
    <text evidence="10">The sequence shown here is derived from an EMBL/GenBank/DDBJ whole genome shotgun (WGS) entry which is preliminary data.</text>
</comment>
<dbReference type="InterPro" id="IPR005144">
    <property type="entry name" value="ATP-cone_dom"/>
</dbReference>
<keyword evidence="6 8" id="KW-0238">DNA-binding</keyword>
<feature type="zinc finger region" evidence="8">
    <location>
        <begin position="3"/>
        <end position="34"/>
    </location>
</feature>
<dbReference type="PANTHER" id="PTHR30455">
    <property type="entry name" value="TRANSCRIPTIONAL REPRESSOR NRDR"/>
    <property type="match status" value="1"/>
</dbReference>
<evidence type="ECO:0000256" key="8">
    <source>
        <dbReference type="HAMAP-Rule" id="MF_00440"/>
    </source>
</evidence>
<dbReference type="Pfam" id="PF03477">
    <property type="entry name" value="ATP-cone"/>
    <property type="match status" value="1"/>
</dbReference>
<evidence type="ECO:0000256" key="3">
    <source>
        <dbReference type="ARBA" id="ARBA00022833"/>
    </source>
</evidence>